<accession>A0A0F8X291</accession>
<evidence type="ECO:0000259" key="1">
    <source>
        <dbReference type="Pfam" id="PF00462"/>
    </source>
</evidence>
<feature type="domain" description="Glutaredoxin" evidence="1">
    <location>
        <begin position="44"/>
        <end position="102"/>
    </location>
</feature>
<gene>
    <name evidence="2" type="ORF">LCGC14_2998130</name>
</gene>
<dbReference type="EMBL" id="LAZR01061696">
    <property type="protein sequence ID" value="KKK63058.1"/>
    <property type="molecule type" value="Genomic_DNA"/>
</dbReference>
<dbReference type="PROSITE" id="PS51354">
    <property type="entry name" value="GLUTAREDOXIN_2"/>
    <property type="match status" value="1"/>
</dbReference>
<dbReference type="InterPro" id="IPR002109">
    <property type="entry name" value="Glutaredoxin"/>
</dbReference>
<sequence>MERLATECGSHIAMFVMRPDGQERINNKGCTELRGVMMNAKRKVEIFTAGCPVCDEAVELVRRIACPSCEVEVLDMHDPAVAERAKALGAETVPAIAVDGKLAGCCVGLGIDEGKLREAGIGRQ</sequence>
<name>A0A0F8X291_9ZZZZ</name>
<dbReference type="Pfam" id="PF00462">
    <property type="entry name" value="Glutaredoxin"/>
    <property type="match status" value="1"/>
</dbReference>
<proteinExistence type="predicted"/>
<comment type="caution">
    <text evidence="2">The sequence shown here is derived from an EMBL/GenBank/DDBJ whole genome shotgun (WGS) entry which is preliminary data.</text>
</comment>
<reference evidence="2" key="1">
    <citation type="journal article" date="2015" name="Nature">
        <title>Complex archaea that bridge the gap between prokaryotes and eukaryotes.</title>
        <authorList>
            <person name="Spang A."/>
            <person name="Saw J.H."/>
            <person name="Jorgensen S.L."/>
            <person name="Zaremba-Niedzwiedzka K."/>
            <person name="Martijn J."/>
            <person name="Lind A.E."/>
            <person name="van Eijk R."/>
            <person name="Schleper C."/>
            <person name="Guy L."/>
            <person name="Ettema T.J."/>
        </authorList>
    </citation>
    <scope>NUCLEOTIDE SEQUENCE</scope>
</reference>
<dbReference type="SUPFAM" id="SSF52833">
    <property type="entry name" value="Thioredoxin-like"/>
    <property type="match status" value="1"/>
</dbReference>
<evidence type="ECO:0000313" key="2">
    <source>
        <dbReference type="EMBL" id="KKK63058.1"/>
    </source>
</evidence>
<dbReference type="InterPro" id="IPR036249">
    <property type="entry name" value="Thioredoxin-like_sf"/>
</dbReference>
<organism evidence="2">
    <name type="scientific">marine sediment metagenome</name>
    <dbReference type="NCBI Taxonomy" id="412755"/>
    <lineage>
        <taxon>unclassified sequences</taxon>
        <taxon>metagenomes</taxon>
        <taxon>ecological metagenomes</taxon>
    </lineage>
</organism>
<dbReference type="Gene3D" id="3.40.30.10">
    <property type="entry name" value="Glutaredoxin"/>
    <property type="match status" value="1"/>
</dbReference>
<dbReference type="AlphaFoldDB" id="A0A0F8X291"/>
<protein>
    <recommendedName>
        <fullName evidence="1">Glutaredoxin domain-containing protein</fullName>
    </recommendedName>
</protein>